<keyword evidence="3 7" id="KW-0812">Transmembrane</keyword>
<reference evidence="9 10" key="1">
    <citation type="submission" date="2018-06" db="EMBL/GenBank/DDBJ databases">
        <title>Whole genome sequencing of a novel hydrocarbon degrading bacterial strain, PW21 isolated from oil contaminated produced water sample.</title>
        <authorList>
            <person name="Nagkirti P."/>
            <person name="Shaikh A."/>
            <person name="Gowdaman V."/>
            <person name="Engineer A.E."/>
            <person name="Dagar S."/>
            <person name="Dhakephalkar P.K."/>
        </authorList>
    </citation>
    <scope>NUCLEOTIDE SEQUENCE [LARGE SCALE GENOMIC DNA]</scope>
    <source>
        <strain evidence="9 10">PW21</strain>
    </source>
</reference>
<accession>A0A2W5Y5Q6</accession>
<dbReference type="Proteomes" id="UP000248783">
    <property type="component" value="Unassembled WGS sequence"/>
</dbReference>
<feature type="transmembrane region" description="Helical" evidence="7">
    <location>
        <begin position="698"/>
        <end position="717"/>
    </location>
</feature>
<dbReference type="InterPro" id="IPR004869">
    <property type="entry name" value="MMPL_dom"/>
</dbReference>
<dbReference type="RefSeq" id="WP_111250713.1">
    <property type="nucleotide sequence ID" value="NZ_QKWH01000004.1"/>
</dbReference>
<feature type="transmembrane region" description="Helical" evidence="7">
    <location>
        <begin position="184"/>
        <end position="204"/>
    </location>
</feature>
<keyword evidence="5 7" id="KW-0472">Membrane</keyword>
<dbReference type="InterPro" id="IPR050545">
    <property type="entry name" value="Mycobact_MmpL"/>
</dbReference>
<dbReference type="InterPro" id="IPR000731">
    <property type="entry name" value="SSD"/>
</dbReference>
<keyword evidence="4 7" id="KW-1133">Transmembrane helix</keyword>
<evidence type="ECO:0000256" key="6">
    <source>
        <dbReference type="SAM" id="MobiDB-lite"/>
    </source>
</evidence>
<feature type="transmembrane region" description="Helical" evidence="7">
    <location>
        <begin position="315"/>
        <end position="338"/>
    </location>
</feature>
<feature type="transmembrane region" description="Helical" evidence="7">
    <location>
        <begin position="645"/>
        <end position="664"/>
    </location>
</feature>
<dbReference type="GO" id="GO:0005886">
    <property type="term" value="C:plasma membrane"/>
    <property type="evidence" value="ECO:0007669"/>
    <property type="project" value="UniProtKB-SubCell"/>
</dbReference>
<evidence type="ECO:0000256" key="4">
    <source>
        <dbReference type="ARBA" id="ARBA00022989"/>
    </source>
</evidence>
<keyword evidence="2" id="KW-1003">Cell membrane</keyword>
<dbReference type="Pfam" id="PF03176">
    <property type="entry name" value="MMPL"/>
    <property type="match status" value="2"/>
</dbReference>
<organism evidence="9 10">
    <name type="scientific">Xylanimonas oleitrophica</name>
    <dbReference type="NCBI Taxonomy" id="2607479"/>
    <lineage>
        <taxon>Bacteria</taxon>
        <taxon>Bacillati</taxon>
        <taxon>Actinomycetota</taxon>
        <taxon>Actinomycetes</taxon>
        <taxon>Micrococcales</taxon>
        <taxon>Promicromonosporaceae</taxon>
        <taxon>Xylanimonas</taxon>
    </lineage>
</organism>
<evidence type="ECO:0000256" key="5">
    <source>
        <dbReference type="ARBA" id="ARBA00023136"/>
    </source>
</evidence>
<comment type="caution">
    <text evidence="9">The sequence shown here is derived from an EMBL/GenBank/DDBJ whole genome shotgun (WGS) entry which is preliminary data.</text>
</comment>
<feature type="transmembrane region" description="Helical" evidence="7">
    <location>
        <begin position="211"/>
        <end position="231"/>
    </location>
</feature>
<feature type="transmembrane region" description="Helical" evidence="7">
    <location>
        <begin position="612"/>
        <end position="633"/>
    </location>
</feature>
<dbReference type="Gene3D" id="1.20.1640.10">
    <property type="entry name" value="Multidrug efflux transporter AcrB transmembrane domain"/>
    <property type="match status" value="2"/>
</dbReference>
<proteinExistence type="predicted"/>
<gene>
    <name evidence="9" type="ORF">DNL40_07965</name>
</gene>
<name>A0A2W5Y5Q6_9MICO</name>
<dbReference type="EMBL" id="QKWH01000004">
    <property type="protein sequence ID" value="PZR53434.1"/>
    <property type="molecule type" value="Genomic_DNA"/>
</dbReference>
<feature type="region of interest" description="Disordered" evidence="6">
    <location>
        <begin position="341"/>
        <end position="380"/>
    </location>
</feature>
<feature type="transmembrane region" description="Helical" evidence="7">
    <location>
        <begin position="237"/>
        <end position="255"/>
    </location>
</feature>
<evidence type="ECO:0000259" key="8">
    <source>
        <dbReference type="PROSITE" id="PS50156"/>
    </source>
</evidence>
<dbReference type="PROSITE" id="PS50156">
    <property type="entry name" value="SSD"/>
    <property type="match status" value="1"/>
</dbReference>
<dbReference type="SUPFAM" id="SSF82866">
    <property type="entry name" value="Multidrug efflux transporter AcrB transmembrane domain"/>
    <property type="match status" value="2"/>
</dbReference>
<protein>
    <submittedName>
        <fullName evidence="9">MMPL family transporter</fullName>
    </submittedName>
</protein>
<evidence type="ECO:0000256" key="3">
    <source>
        <dbReference type="ARBA" id="ARBA00022692"/>
    </source>
</evidence>
<comment type="subcellular location">
    <subcellularLocation>
        <location evidence="1">Cell membrane</location>
        <topology evidence="1">Multi-pass membrane protein</topology>
    </subcellularLocation>
</comment>
<evidence type="ECO:0000256" key="2">
    <source>
        <dbReference type="ARBA" id="ARBA00022475"/>
    </source>
</evidence>
<feature type="region of interest" description="Disordered" evidence="6">
    <location>
        <begin position="945"/>
        <end position="981"/>
    </location>
</feature>
<feature type="domain" description="SSD" evidence="8">
    <location>
        <begin position="213"/>
        <end position="336"/>
    </location>
</feature>
<keyword evidence="10" id="KW-1185">Reference proteome</keyword>
<dbReference type="AlphaFoldDB" id="A0A2W5Y5Q6"/>
<evidence type="ECO:0000313" key="10">
    <source>
        <dbReference type="Proteomes" id="UP000248783"/>
    </source>
</evidence>
<evidence type="ECO:0000256" key="1">
    <source>
        <dbReference type="ARBA" id="ARBA00004651"/>
    </source>
</evidence>
<evidence type="ECO:0000256" key="7">
    <source>
        <dbReference type="SAM" id="Phobius"/>
    </source>
</evidence>
<feature type="transmembrane region" description="Helical" evidence="7">
    <location>
        <begin position="18"/>
        <end position="37"/>
    </location>
</feature>
<dbReference type="PANTHER" id="PTHR33406:SF13">
    <property type="entry name" value="MEMBRANE PROTEIN YDFJ"/>
    <property type="match status" value="1"/>
</dbReference>
<feature type="compositionally biased region" description="Basic residues" evidence="6">
    <location>
        <begin position="345"/>
        <end position="355"/>
    </location>
</feature>
<evidence type="ECO:0000313" key="9">
    <source>
        <dbReference type="EMBL" id="PZR53434.1"/>
    </source>
</evidence>
<feature type="transmembrane region" description="Helical" evidence="7">
    <location>
        <begin position="729"/>
        <end position="754"/>
    </location>
</feature>
<dbReference type="PANTHER" id="PTHR33406">
    <property type="entry name" value="MEMBRANE PROTEIN MJ1562-RELATED"/>
    <property type="match status" value="1"/>
</dbReference>
<feature type="transmembrane region" description="Helical" evidence="7">
    <location>
        <begin position="580"/>
        <end position="600"/>
    </location>
</feature>
<feature type="transmembrane region" description="Helical" evidence="7">
    <location>
        <begin position="423"/>
        <end position="443"/>
    </location>
</feature>
<feature type="transmembrane region" description="Helical" evidence="7">
    <location>
        <begin position="285"/>
        <end position="309"/>
    </location>
</feature>
<sequence>MSSVLYQLGRWAVRARRLVVIGWVVVLALVGGAAGLLQKGLDNDVSIPGTEANAALERLSATFPQVSGASAQLIVVAPDGETIEAPAVRGPVEDAVEALGDIDQVAAVTSPYEDLMAASVNDDETATILQIQLDGDIGVITDATKDALQDATADLAAALPDGSRASLGGELFSTEFPGLTATEAIGLLVALVVLVVTLGSLVAAGLPLLNALLGVGVTMGLLFAATSVATINSTTPMLAVMLGLAVGIDYALFVVSRHRDQLRPGEPVISVEESIARATATAGSAVVFAGLTVMIALVGLGVAGIPFLTVMGVTAAVGVGIAVLVSLTLLPAMLGFAGERLRPGTPRKRRGRKAAGRTVGTGRGARAGAATRQADDATEGREVAARAAAGEGVEGRGHAAAAPTQGTFGDRFFARWVHVVTKLPALTIAIVVIALGALSAPALNLRLALPDAGALPQDSSARVTYDLVSEEFGEGFNGPLIVTGSIVTSTDPLTLMNDIADEIRQMPGVADVPLATPNESADTGIVQVVPEGGPTSEATENLVHEIRDRHDYFLQEYGVDLAVTGFTAVGIDVSAKLGQALLPFALVVVGLSLLLLTMVFRSVWVPIKASLGYLLSVGAAFGVVTLVFEHGFLADALHVTRTGPVISFMPIVLMGVLFGLAMDYEVFLVSRMREDYVHGDRSVPGLARRAVISGFQGSAKVVTAAAVIMFAVFVAFVPEGDMNLKPIALGLAVGVAVDAFVVRMVLVPAVMALLGDRAWWIPRGLDRVLPRFDVEGEGLAKELALAEWPEPGAHDALAVHGLVVDGPDGNPVVGPVSARVPEGGALVVRADAAAPVDAFLLAVSGRLAPDAGAVKVTGLVVPERSAAVRGRVAVVDAGVLAGGAATAAASAVDAARREGARAVAVLRTEALGDRDGRDALAAALVAAQEVGLTVLVGTTDAVDAEHDLLPPGTPVLDVGHPSPDPVGPTTTPDQHDAEVSA</sequence>